<sequence>MHTVAETEVFQRHAAATWSEGGVRVIYFNELDGRIWLQVVYAKAGFDNLPAEFLPKLKAEMAHG</sequence>
<comment type="caution">
    <text evidence="1">The sequence shown here is derived from an EMBL/GenBank/DDBJ whole genome shotgun (WGS) entry which is preliminary data.</text>
</comment>
<accession>A0A9D7LRY0</accession>
<dbReference type="Proteomes" id="UP000808146">
    <property type="component" value="Unassembled WGS sequence"/>
</dbReference>
<dbReference type="AlphaFoldDB" id="A0A9D7LRY0"/>
<organism evidence="1 2">
    <name type="scientific">Candidatus Dechloromonas phosphorivorans</name>
    <dbReference type="NCBI Taxonomy" id="2899244"/>
    <lineage>
        <taxon>Bacteria</taxon>
        <taxon>Pseudomonadati</taxon>
        <taxon>Pseudomonadota</taxon>
        <taxon>Betaproteobacteria</taxon>
        <taxon>Rhodocyclales</taxon>
        <taxon>Azonexaceae</taxon>
        <taxon>Dechloromonas</taxon>
    </lineage>
</organism>
<proteinExistence type="predicted"/>
<gene>
    <name evidence="1" type="ORF">IPN75_12325</name>
</gene>
<reference evidence="1" key="1">
    <citation type="submission" date="2020-10" db="EMBL/GenBank/DDBJ databases">
        <title>Connecting structure to function with the recovery of over 1000 high-quality activated sludge metagenome-assembled genomes encoding full-length rRNA genes using long-read sequencing.</title>
        <authorList>
            <person name="Singleton C.M."/>
            <person name="Petriglieri F."/>
            <person name="Kristensen J.M."/>
            <person name="Kirkegaard R.H."/>
            <person name="Michaelsen T.Y."/>
            <person name="Andersen M.H."/>
            <person name="Karst S.M."/>
            <person name="Dueholm M.S."/>
            <person name="Nielsen P.H."/>
            <person name="Albertsen M."/>
        </authorList>
    </citation>
    <scope>NUCLEOTIDE SEQUENCE</scope>
    <source>
        <strain evidence="1">OdNE_18-Q3-R46-58_BAT3C.305</strain>
    </source>
</reference>
<evidence type="ECO:0000313" key="1">
    <source>
        <dbReference type="EMBL" id="MBK8891083.1"/>
    </source>
</evidence>
<protein>
    <submittedName>
        <fullName evidence="1">Uncharacterized protein</fullName>
    </submittedName>
</protein>
<dbReference type="EMBL" id="JADKBR010000017">
    <property type="protein sequence ID" value="MBK8891083.1"/>
    <property type="molecule type" value="Genomic_DNA"/>
</dbReference>
<name>A0A9D7LRY0_9RHOO</name>
<evidence type="ECO:0000313" key="2">
    <source>
        <dbReference type="Proteomes" id="UP000808146"/>
    </source>
</evidence>